<accession>A0AAD8P055</accession>
<name>A0AAD8P055_TARER</name>
<gene>
    <name evidence="2" type="ORF">QVD17_15977</name>
</gene>
<dbReference type="EMBL" id="JAUHHV010000004">
    <property type="protein sequence ID" value="KAK1427294.1"/>
    <property type="molecule type" value="Genomic_DNA"/>
</dbReference>
<keyword evidence="3" id="KW-1185">Reference proteome</keyword>
<comment type="caution">
    <text evidence="2">The sequence shown here is derived from an EMBL/GenBank/DDBJ whole genome shotgun (WGS) entry which is preliminary data.</text>
</comment>
<evidence type="ECO:0000256" key="1">
    <source>
        <dbReference type="SAM" id="MobiDB-lite"/>
    </source>
</evidence>
<evidence type="ECO:0000313" key="3">
    <source>
        <dbReference type="Proteomes" id="UP001229421"/>
    </source>
</evidence>
<protein>
    <submittedName>
        <fullName evidence="2">Uncharacterized protein</fullName>
    </submittedName>
</protein>
<sequence length="119" mass="13153">MNRKETLLKLLKNFVQAWDRPRSLSTQHRYLLDLVINEDESNRCVIVDGCDEGQGRLRWCCLMVATMDRGGGGDGRGGDGRGGDDRGSDDKAATAEAMEAEAVVFDGDNMCEIKREVDV</sequence>
<feature type="region of interest" description="Disordered" evidence="1">
    <location>
        <begin position="67"/>
        <end position="94"/>
    </location>
</feature>
<dbReference type="AlphaFoldDB" id="A0AAD8P055"/>
<evidence type="ECO:0000313" key="2">
    <source>
        <dbReference type="EMBL" id="KAK1427294.1"/>
    </source>
</evidence>
<dbReference type="Proteomes" id="UP001229421">
    <property type="component" value="Unassembled WGS sequence"/>
</dbReference>
<reference evidence="2" key="1">
    <citation type="journal article" date="2023" name="bioRxiv">
        <title>Improved chromosome-level genome assembly for marigold (Tagetes erecta).</title>
        <authorList>
            <person name="Jiang F."/>
            <person name="Yuan L."/>
            <person name="Wang S."/>
            <person name="Wang H."/>
            <person name="Xu D."/>
            <person name="Wang A."/>
            <person name="Fan W."/>
        </authorList>
    </citation>
    <scope>NUCLEOTIDE SEQUENCE</scope>
    <source>
        <strain evidence="2">WSJ</strain>
        <tissue evidence="2">Leaf</tissue>
    </source>
</reference>
<proteinExistence type="predicted"/>
<feature type="compositionally biased region" description="Basic and acidic residues" evidence="1">
    <location>
        <begin position="76"/>
        <end position="93"/>
    </location>
</feature>
<organism evidence="2 3">
    <name type="scientific">Tagetes erecta</name>
    <name type="common">African marigold</name>
    <dbReference type="NCBI Taxonomy" id="13708"/>
    <lineage>
        <taxon>Eukaryota</taxon>
        <taxon>Viridiplantae</taxon>
        <taxon>Streptophyta</taxon>
        <taxon>Embryophyta</taxon>
        <taxon>Tracheophyta</taxon>
        <taxon>Spermatophyta</taxon>
        <taxon>Magnoliopsida</taxon>
        <taxon>eudicotyledons</taxon>
        <taxon>Gunneridae</taxon>
        <taxon>Pentapetalae</taxon>
        <taxon>asterids</taxon>
        <taxon>campanulids</taxon>
        <taxon>Asterales</taxon>
        <taxon>Asteraceae</taxon>
        <taxon>Asteroideae</taxon>
        <taxon>Heliantheae alliance</taxon>
        <taxon>Tageteae</taxon>
        <taxon>Tagetes</taxon>
    </lineage>
</organism>